<evidence type="ECO:0008006" key="4">
    <source>
        <dbReference type="Google" id="ProtNLM"/>
    </source>
</evidence>
<dbReference type="Proteomes" id="UP001596292">
    <property type="component" value="Unassembled WGS sequence"/>
</dbReference>
<evidence type="ECO:0000313" key="3">
    <source>
        <dbReference type="Proteomes" id="UP001596292"/>
    </source>
</evidence>
<feature type="region of interest" description="Disordered" evidence="1">
    <location>
        <begin position="92"/>
        <end position="128"/>
    </location>
</feature>
<dbReference type="RefSeq" id="WP_378973337.1">
    <property type="nucleotide sequence ID" value="NZ_JBHSWN010000001.1"/>
</dbReference>
<protein>
    <recommendedName>
        <fullName evidence="4">DUF2946 domain-containing protein</fullName>
    </recommendedName>
</protein>
<gene>
    <name evidence="2" type="ORF">ACFQE0_21620</name>
</gene>
<evidence type="ECO:0000256" key="1">
    <source>
        <dbReference type="SAM" id="MobiDB-lite"/>
    </source>
</evidence>
<keyword evidence="3" id="KW-1185">Reference proteome</keyword>
<organism evidence="2 3">
    <name type="scientific">Methylobacterium komagatae</name>
    <dbReference type="NCBI Taxonomy" id="374425"/>
    <lineage>
        <taxon>Bacteria</taxon>
        <taxon>Pseudomonadati</taxon>
        <taxon>Pseudomonadota</taxon>
        <taxon>Alphaproteobacteria</taxon>
        <taxon>Hyphomicrobiales</taxon>
        <taxon>Methylobacteriaceae</taxon>
        <taxon>Methylobacterium</taxon>
    </lineage>
</organism>
<evidence type="ECO:0000313" key="2">
    <source>
        <dbReference type="EMBL" id="MFC6791962.1"/>
    </source>
</evidence>
<reference evidence="3" key="1">
    <citation type="journal article" date="2019" name="Int. J. Syst. Evol. Microbiol.">
        <title>The Global Catalogue of Microorganisms (GCM) 10K type strain sequencing project: providing services to taxonomists for standard genome sequencing and annotation.</title>
        <authorList>
            <consortium name="The Broad Institute Genomics Platform"/>
            <consortium name="The Broad Institute Genome Sequencing Center for Infectious Disease"/>
            <person name="Wu L."/>
            <person name="Ma J."/>
        </authorList>
    </citation>
    <scope>NUCLEOTIDE SEQUENCE [LARGE SCALE GENOMIC DNA]</scope>
    <source>
        <strain evidence="3">CCUG 48316</strain>
    </source>
</reference>
<sequence length="128" mass="13313">MSAARRHGSRRILGTAGGWWQAAARMIALVLTLALTLPTAGLAEDLAFHAHRGGHGAVELPTYTVAEAGHQAADPGLVCHAHCGCHVTASPCEAGLTPPVPSARPRYARTAEAASSVFPDRLPRPPRA</sequence>
<name>A0ABW2BNC5_9HYPH</name>
<accession>A0ABW2BNC5</accession>
<dbReference type="EMBL" id="JBHSWN010000001">
    <property type="protein sequence ID" value="MFC6791962.1"/>
    <property type="molecule type" value="Genomic_DNA"/>
</dbReference>
<proteinExistence type="predicted"/>
<comment type="caution">
    <text evidence="2">The sequence shown here is derived from an EMBL/GenBank/DDBJ whole genome shotgun (WGS) entry which is preliminary data.</text>
</comment>